<dbReference type="InterPro" id="IPR011767">
    <property type="entry name" value="GLR_AS"/>
</dbReference>
<accession>L0HDI0</accession>
<reference evidence="8 9" key="2">
    <citation type="journal article" date="2014" name="Genome Announc.">
        <title>Complete Genome Sequence of Methanoregula formicica SMSPT, a Mesophilic Hydrogenotrophic Methanogen Isolated from a Methanogenic Upflow Anaerobic Sludge Blanket Reactor.</title>
        <authorList>
            <person name="Yamamoto K."/>
            <person name="Tamaki H."/>
            <person name="Cadillo-Quiroz H."/>
            <person name="Imachi H."/>
            <person name="Kyrpides N."/>
            <person name="Woyke T."/>
            <person name="Goodwin L."/>
            <person name="Zinder S.H."/>
            <person name="Kamagata Y."/>
            <person name="Liu W.T."/>
        </authorList>
    </citation>
    <scope>NUCLEOTIDE SEQUENCE [LARGE SCALE GENOMIC DNA]</scope>
    <source>
        <strain evidence="9">DSM 22288 / NBRC 105244 / SMSP</strain>
    </source>
</reference>
<evidence type="ECO:0000256" key="3">
    <source>
        <dbReference type="ARBA" id="ARBA00023002"/>
    </source>
</evidence>
<dbReference type="PANTHER" id="PTHR48105">
    <property type="entry name" value="THIOREDOXIN REDUCTASE 1-RELATED-RELATED"/>
    <property type="match status" value="1"/>
</dbReference>
<dbReference type="EMBL" id="CP003167">
    <property type="protein sequence ID" value="AGB01149.1"/>
    <property type="molecule type" value="Genomic_DNA"/>
</dbReference>
<dbReference type="AlphaFoldDB" id="L0HDI0"/>
<dbReference type="NCBIfam" id="NF041212">
    <property type="entry name" value="Uxx_star"/>
    <property type="match status" value="1"/>
</dbReference>
<evidence type="ECO:0000256" key="4">
    <source>
        <dbReference type="ARBA" id="ARBA00023157"/>
    </source>
</evidence>
<evidence type="ECO:0000313" key="8">
    <source>
        <dbReference type="EMBL" id="AGB01149.1"/>
    </source>
</evidence>
<dbReference type="InterPro" id="IPR008255">
    <property type="entry name" value="Pyr_nucl-diS_OxRdtase_2_AS"/>
</dbReference>
<dbReference type="InterPro" id="IPR036188">
    <property type="entry name" value="FAD/NAD-bd_sf"/>
</dbReference>
<dbReference type="PRINTS" id="PR00368">
    <property type="entry name" value="FADPNR"/>
</dbReference>
<evidence type="ECO:0000259" key="7">
    <source>
        <dbReference type="Pfam" id="PF07992"/>
    </source>
</evidence>
<dbReference type="GO" id="GO:0016668">
    <property type="term" value="F:oxidoreductase activity, acting on a sulfur group of donors, NAD(P) as acceptor"/>
    <property type="evidence" value="ECO:0007669"/>
    <property type="project" value="UniProtKB-ARBA"/>
</dbReference>
<evidence type="ECO:0000256" key="2">
    <source>
        <dbReference type="ARBA" id="ARBA00022827"/>
    </source>
</evidence>
<dbReference type="FunCoup" id="L0HDI0">
    <property type="interactions" value="126"/>
</dbReference>
<dbReference type="InterPro" id="IPR036249">
    <property type="entry name" value="Thioredoxin-like_sf"/>
</dbReference>
<protein>
    <submittedName>
        <fullName evidence="8">Alkyl hydroperoxide reductase, large subunit</fullName>
    </submittedName>
</protein>
<keyword evidence="4" id="KW-1015">Disulfide bond</keyword>
<keyword evidence="5" id="KW-0676">Redox-active center</keyword>
<feature type="domain" description="FAD/NAD(P)-binding" evidence="7">
    <location>
        <begin position="123"/>
        <end position="407"/>
    </location>
</feature>
<dbReference type="Proteomes" id="UP000010824">
    <property type="component" value="Chromosome"/>
</dbReference>
<evidence type="ECO:0000259" key="6">
    <source>
        <dbReference type="Pfam" id="PF00462"/>
    </source>
</evidence>
<dbReference type="SUPFAM" id="SSF52833">
    <property type="entry name" value="Thioredoxin-like"/>
    <property type="match status" value="1"/>
</dbReference>
<dbReference type="SUPFAM" id="SSF51905">
    <property type="entry name" value="FAD/NAD(P)-binding domain"/>
    <property type="match status" value="1"/>
</dbReference>
<dbReference type="Pfam" id="PF07992">
    <property type="entry name" value="Pyr_redox_2"/>
    <property type="match status" value="1"/>
</dbReference>
<dbReference type="PROSITE" id="PS00195">
    <property type="entry name" value="GLUTAREDOXIN_1"/>
    <property type="match status" value="1"/>
</dbReference>
<gene>
    <name evidence="8" type="ordered locus">Metfor_0063</name>
</gene>
<dbReference type="Pfam" id="PF00462">
    <property type="entry name" value="Glutaredoxin"/>
    <property type="match status" value="1"/>
</dbReference>
<dbReference type="PROSITE" id="PS51354">
    <property type="entry name" value="GLUTAREDOXIN_2"/>
    <property type="match status" value="1"/>
</dbReference>
<dbReference type="HOGENOM" id="CLU_031864_5_3_2"/>
<proteinExistence type="predicted"/>
<dbReference type="Gene3D" id="3.50.50.60">
    <property type="entry name" value="FAD/NAD(P)-binding domain"/>
    <property type="match status" value="2"/>
</dbReference>
<dbReference type="InParanoid" id="L0HDI0"/>
<keyword evidence="3" id="KW-0560">Oxidoreductase</keyword>
<keyword evidence="2" id="KW-0274">FAD</keyword>
<dbReference type="Gene3D" id="3.40.30.10">
    <property type="entry name" value="Glutaredoxin"/>
    <property type="match status" value="1"/>
</dbReference>
<dbReference type="InterPro" id="IPR050097">
    <property type="entry name" value="Ferredoxin-NADP_redctase_2"/>
</dbReference>
<reference evidence="9" key="1">
    <citation type="submission" date="2011-12" db="EMBL/GenBank/DDBJ databases">
        <title>Complete sequence of Methanoregula formicicum SMSP.</title>
        <authorList>
            <person name="Lucas S."/>
            <person name="Han J."/>
            <person name="Lapidus A."/>
            <person name="Cheng J.-F."/>
            <person name="Goodwin L."/>
            <person name="Pitluck S."/>
            <person name="Peters L."/>
            <person name="Ovchinnikova G."/>
            <person name="Teshima H."/>
            <person name="Detter J.C."/>
            <person name="Han C."/>
            <person name="Tapia R."/>
            <person name="Land M."/>
            <person name="Hauser L."/>
            <person name="Kyrpides N."/>
            <person name="Ivanova N."/>
            <person name="Pagani I."/>
            <person name="Imachi H."/>
            <person name="Tamaki H."/>
            <person name="Sekiguchi Y."/>
            <person name="Kamagata Y."/>
            <person name="Cadillo-Quiroz H."/>
            <person name="Zinder S."/>
            <person name="Liu W.-T."/>
            <person name="Woyke T."/>
        </authorList>
    </citation>
    <scope>NUCLEOTIDE SEQUENCE [LARGE SCALE GENOMIC DNA]</scope>
    <source>
        <strain evidence="9">DSM 22288 / NBRC 105244 / SMSP</strain>
    </source>
</reference>
<dbReference type="STRING" id="593750.Metfor_0063"/>
<evidence type="ECO:0000256" key="1">
    <source>
        <dbReference type="ARBA" id="ARBA00022630"/>
    </source>
</evidence>
<dbReference type="PRINTS" id="PR00469">
    <property type="entry name" value="PNDRDTASEII"/>
</dbReference>
<dbReference type="InterPro" id="IPR023753">
    <property type="entry name" value="FAD/NAD-binding_dom"/>
</dbReference>
<dbReference type="KEGG" id="mfo:Metfor_0063"/>
<dbReference type="PROSITE" id="PS00573">
    <property type="entry name" value="PYRIDINE_REDOX_2"/>
    <property type="match status" value="1"/>
</dbReference>
<feature type="domain" description="Glutaredoxin" evidence="6">
    <location>
        <begin position="43"/>
        <end position="102"/>
    </location>
</feature>
<keyword evidence="9" id="KW-1185">Reference proteome</keyword>
<sequence length="421" mass="46017">MYPKVYWDLSKKKVAIRTTATRLMLPAICLYHSGTLSGLMTRVTVYSTQNCPYCRMAKAFLDKNGVPYESIDVGADAEKAQKMIEISGQRGVPVIVVDSEVIVGFDAERLTELFGKEKAPDKYDVLIVGAGPAGLTAGVYCARKMLNTLIISENIGGQALESWAIENYMGYRMITGEDLMKKFEEQVRTFNIRLQLDRVTSVTRNQQDFTVTTATGKTIRARALILTQGKRPRKLDVLGEERFIGRGISICSTCDGPLYKGKKIAVVGGGNSAVQTAIEMSRIALSVNLIVRSSIRADPIYLERLKTIGSIAVHEHTYVTALHGDPFLTGVTIRDANGVERQISLDGIFVEIGWIPNTDILDGFVNLNDRGEVIVDINGCTSQPGVFAAGDVTNEKSKQIIIASGDGAKAALEAYEYLMAQ</sequence>
<dbReference type="CDD" id="cd02976">
    <property type="entry name" value="NrdH"/>
    <property type="match status" value="1"/>
</dbReference>
<dbReference type="InterPro" id="IPR002109">
    <property type="entry name" value="Glutaredoxin"/>
</dbReference>
<name>L0HDI0_METFS</name>
<organism evidence="8 9">
    <name type="scientific">Methanoregula formicica (strain DSM 22288 / NBRC 105244 / SMSP)</name>
    <dbReference type="NCBI Taxonomy" id="593750"/>
    <lineage>
        <taxon>Archaea</taxon>
        <taxon>Methanobacteriati</taxon>
        <taxon>Methanobacteriota</taxon>
        <taxon>Stenosarchaea group</taxon>
        <taxon>Methanomicrobia</taxon>
        <taxon>Methanomicrobiales</taxon>
        <taxon>Methanoregulaceae</taxon>
        <taxon>Methanoregula</taxon>
    </lineage>
</organism>
<dbReference type="eggNOG" id="arCOG01297">
    <property type="taxonomic scope" value="Archaea"/>
</dbReference>
<keyword evidence="1" id="KW-0285">Flavoprotein</keyword>
<evidence type="ECO:0000256" key="5">
    <source>
        <dbReference type="ARBA" id="ARBA00023284"/>
    </source>
</evidence>
<evidence type="ECO:0000313" key="9">
    <source>
        <dbReference type="Proteomes" id="UP000010824"/>
    </source>
</evidence>